<dbReference type="PROSITE" id="PS50109">
    <property type="entry name" value="HIS_KIN"/>
    <property type="match status" value="1"/>
</dbReference>
<accession>A0A7X0XNE9</accession>
<comment type="caution">
    <text evidence="10">The sequence shown here is derived from an EMBL/GenBank/DDBJ whole genome shotgun (WGS) entry which is preliminary data.</text>
</comment>
<sequence>MVKVPFDVDAYTARLIGRENVSKLEGAIIELVKNAYDADASKCIIYFDDVTKTLILADNGVGMTEDIIMNNWMTIGRSSKKQHFMSKEGRIQTGAKGIGRFALDRISNSVHMLTANQNNTLEWIIDWEEFSDDKKISETYAELYESNLSILEFIRGVSNNSIFESIIDNQFRSTGSIFIMSNLREEWNEKVLKNIRKSLSLMIPPTMEQIFEIYLFDNRINEKEAYIKSEHEDSYDYKIDFRTIEDDAKVEIMIHRNEFDFRGKILDVMRNGRFTKSDEEYFGDKPIVLVKHLNELVSKDYENVVMEIGGFQGSLYFFKNSTTKMDTQKYYYKDFTGRKQLNEKFGGIKIYRDNFWVRPYGERESSNYDWLLLSNRKGKSPAAVSHATGAWRVNADQMYGQIYISRLNLHLEDQSNREGIVESIQFKAFREILVNIIKQFEEDRQYVIRKLRSLYEQEHEAEKLERELKEKIKEQEKRDAQNRTRKKKSEKDGRSYKKVEETPEEQIPLSKIKPVVAQKDSAIEVLTNENKMLRAMATTGISINTYFHEITTLINDLHEELYEVQASLENKNISEAIEGVKQASKYSNKFQQWYEVTVKSVKSDKRTRKKWEIDLLIEALCASWQSVLTSERVDIQFIGTDEGLLYRCFPFEIESVVNNLISNSISAFDSVCQQYNRKILVELKKLNKGFKIIYSDKGPGLPDKYKKNPREILIPLETGKTDGTGLGMWIVDTIVKDYNGEVNLSKNSLQKGFRVEVSFE</sequence>
<evidence type="ECO:0000256" key="4">
    <source>
        <dbReference type="ARBA" id="ARBA00022741"/>
    </source>
</evidence>
<proteinExistence type="predicted"/>
<evidence type="ECO:0000313" key="11">
    <source>
        <dbReference type="Proteomes" id="UP000547643"/>
    </source>
</evidence>
<evidence type="ECO:0000256" key="3">
    <source>
        <dbReference type="ARBA" id="ARBA00022679"/>
    </source>
</evidence>
<dbReference type="Proteomes" id="UP000547643">
    <property type="component" value="Unassembled WGS sequence"/>
</dbReference>
<evidence type="ECO:0000256" key="6">
    <source>
        <dbReference type="ARBA" id="ARBA00022840"/>
    </source>
</evidence>
<dbReference type="InterPro" id="IPR050980">
    <property type="entry name" value="2C_sensor_his_kinase"/>
</dbReference>
<evidence type="ECO:0000256" key="7">
    <source>
        <dbReference type="ARBA" id="ARBA00023012"/>
    </source>
</evidence>
<dbReference type="Pfam" id="PF02518">
    <property type="entry name" value="HATPase_c"/>
    <property type="match status" value="1"/>
</dbReference>
<protein>
    <recommendedName>
        <fullName evidence="2">histidine kinase</fullName>
        <ecNumber evidence="2">2.7.13.3</ecNumber>
    </recommendedName>
</protein>
<keyword evidence="7" id="KW-0902">Two-component regulatory system</keyword>
<dbReference type="PANTHER" id="PTHR44936:SF10">
    <property type="entry name" value="SENSOR PROTEIN RSTB"/>
    <property type="match status" value="1"/>
</dbReference>
<dbReference type="InterPro" id="IPR036890">
    <property type="entry name" value="HATPase_C_sf"/>
</dbReference>
<evidence type="ECO:0000259" key="9">
    <source>
        <dbReference type="PROSITE" id="PS50109"/>
    </source>
</evidence>
<dbReference type="EMBL" id="JAARUV010000001">
    <property type="protein sequence ID" value="MBC1777631.1"/>
    <property type="molecule type" value="Genomic_DNA"/>
</dbReference>
<evidence type="ECO:0000256" key="2">
    <source>
        <dbReference type="ARBA" id="ARBA00012438"/>
    </source>
</evidence>
<organism evidence="10 11">
    <name type="scientific">Listeria booriae</name>
    <dbReference type="NCBI Taxonomy" id="1552123"/>
    <lineage>
        <taxon>Bacteria</taxon>
        <taxon>Bacillati</taxon>
        <taxon>Bacillota</taxon>
        <taxon>Bacilli</taxon>
        <taxon>Bacillales</taxon>
        <taxon>Listeriaceae</taxon>
        <taxon>Listeria</taxon>
    </lineage>
</organism>
<evidence type="ECO:0000256" key="1">
    <source>
        <dbReference type="ARBA" id="ARBA00000085"/>
    </source>
</evidence>
<feature type="region of interest" description="Disordered" evidence="8">
    <location>
        <begin position="474"/>
        <end position="505"/>
    </location>
</feature>
<dbReference type="RefSeq" id="WP_185470252.1">
    <property type="nucleotide sequence ID" value="NZ_JAARRX010000001.1"/>
</dbReference>
<feature type="compositionally biased region" description="Basic and acidic residues" evidence="8">
    <location>
        <begin position="489"/>
        <end position="501"/>
    </location>
</feature>
<evidence type="ECO:0000313" key="10">
    <source>
        <dbReference type="EMBL" id="MBC1777631.1"/>
    </source>
</evidence>
<dbReference type="Gene3D" id="3.30.565.10">
    <property type="entry name" value="Histidine kinase-like ATPase, C-terminal domain"/>
    <property type="match status" value="2"/>
</dbReference>
<name>A0A7X0XNE9_9LIST</name>
<dbReference type="SUPFAM" id="SSF55874">
    <property type="entry name" value="ATPase domain of HSP90 chaperone/DNA topoisomerase II/histidine kinase"/>
    <property type="match status" value="2"/>
</dbReference>
<keyword evidence="4" id="KW-0547">Nucleotide-binding</keyword>
<dbReference type="InterPro" id="IPR003594">
    <property type="entry name" value="HATPase_dom"/>
</dbReference>
<keyword evidence="6" id="KW-0067">ATP-binding</keyword>
<dbReference type="InterPro" id="IPR005467">
    <property type="entry name" value="His_kinase_dom"/>
</dbReference>
<dbReference type="PANTHER" id="PTHR44936">
    <property type="entry name" value="SENSOR PROTEIN CREC"/>
    <property type="match status" value="1"/>
</dbReference>
<dbReference type="GO" id="GO:0004673">
    <property type="term" value="F:protein histidine kinase activity"/>
    <property type="evidence" value="ECO:0007669"/>
    <property type="project" value="UniProtKB-EC"/>
</dbReference>
<comment type="catalytic activity">
    <reaction evidence="1">
        <text>ATP + protein L-histidine = ADP + protein N-phospho-L-histidine.</text>
        <dbReference type="EC" id="2.7.13.3"/>
    </reaction>
</comment>
<dbReference type="AlphaFoldDB" id="A0A7X0XNE9"/>
<dbReference type="Pfam" id="PF13589">
    <property type="entry name" value="HATPase_c_3"/>
    <property type="match status" value="1"/>
</dbReference>
<evidence type="ECO:0000256" key="5">
    <source>
        <dbReference type="ARBA" id="ARBA00022777"/>
    </source>
</evidence>
<dbReference type="GO" id="GO:0000160">
    <property type="term" value="P:phosphorelay signal transduction system"/>
    <property type="evidence" value="ECO:0007669"/>
    <property type="project" value="UniProtKB-KW"/>
</dbReference>
<evidence type="ECO:0000256" key="8">
    <source>
        <dbReference type="SAM" id="MobiDB-lite"/>
    </source>
</evidence>
<feature type="domain" description="Histidine kinase" evidence="9">
    <location>
        <begin position="652"/>
        <end position="760"/>
    </location>
</feature>
<gene>
    <name evidence="10" type="ORF">HCA46_02185</name>
</gene>
<dbReference type="EC" id="2.7.13.3" evidence="2"/>
<dbReference type="GO" id="GO:0005524">
    <property type="term" value="F:ATP binding"/>
    <property type="evidence" value="ECO:0007669"/>
    <property type="project" value="UniProtKB-KW"/>
</dbReference>
<keyword evidence="5" id="KW-0418">Kinase</keyword>
<keyword evidence="3" id="KW-0808">Transferase</keyword>
<reference evidence="10 11" key="1">
    <citation type="submission" date="2020-03" db="EMBL/GenBank/DDBJ databases">
        <title>Soil Listeria distribution.</title>
        <authorList>
            <person name="Liao J."/>
            <person name="Wiedmann M."/>
        </authorList>
    </citation>
    <scope>NUCLEOTIDE SEQUENCE [LARGE SCALE GENOMIC DNA]</scope>
    <source>
        <strain evidence="10 11">FSL L7-1017</strain>
    </source>
</reference>